<name>A0A2K8KZ65_MARES</name>
<sequence>MNREEIDHLESISTFYEKGDYMDELMMDREIELIKQYPTEGKSVLEVGCGSGSCTERLCKVFDDIEVIEPSKKNVALLKSRVPDVVCHETLLEEFSATRKYDYIFFLNVIEHVEEPVESLRYLADLVKHEGLVFISGPNCMSLNRRAGYKMGLLENYEKMAPKDYAVGHRRLYTVDMMRDHCDQAGLKVLSMKGMYLKPLSETQMAALPDDALRAFYALGEDIPQYCASLFAVATKKYY</sequence>
<dbReference type="EMBL" id="CP018799">
    <property type="protein sequence ID" value="ATX80288.1"/>
    <property type="molecule type" value="Genomic_DNA"/>
</dbReference>
<gene>
    <name evidence="1" type="ORF">Ga0123461_1876</name>
</gene>
<proteinExistence type="predicted"/>
<dbReference type="GO" id="GO:0032259">
    <property type="term" value="P:methylation"/>
    <property type="evidence" value="ECO:0007669"/>
    <property type="project" value="UniProtKB-KW"/>
</dbReference>
<dbReference type="OrthoDB" id="9782855at2"/>
<keyword evidence="1" id="KW-0489">Methyltransferase</keyword>
<protein>
    <submittedName>
        <fullName evidence="1">2-polyprenyl-3-methyl-5-hydroxy-6-metoxy-1, 4-benzoquinol methylase</fullName>
    </submittedName>
</protein>
<keyword evidence="2" id="KW-1185">Reference proteome</keyword>
<reference evidence="1 2" key="1">
    <citation type="submission" date="2016-12" db="EMBL/GenBank/DDBJ databases">
        <title>Isolation and genomic insights into novel planktonic Zetaproteobacteria from stratified waters of the Chesapeake Bay.</title>
        <authorList>
            <person name="McAllister S.M."/>
            <person name="Kato S."/>
            <person name="Chan C.S."/>
            <person name="Chiu B.K."/>
            <person name="Field E.K."/>
        </authorList>
    </citation>
    <scope>NUCLEOTIDE SEQUENCE [LARGE SCALE GENOMIC DNA]</scope>
    <source>
        <strain evidence="1 2">CP-5</strain>
    </source>
</reference>
<dbReference type="CDD" id="cd02440">
    <property type="entry name" value="AdoMet_MTases"/>
    <property type="match status" value="1"/>
</dbReference>
<dbReference type="GO" id="GO:0008168">
    <property type="term" value="F:methyltransferase activity"/>
    <property type="evidence" value="ECO:0007669"/>
    <property type="project" value="UniProtKB-KW"/>
</dbReference>
<dbReference type="RefSeq" id="WP_100278076.1">
    <property type="nucleotide sequence ID" value="NZ_CP018799.1"/>
</dbReference>
<evidence type="ECO:0000313" key="1">
    <source>
        <dbReference type="EMBL" id="ATX80288.1"/>
    </source>
</evidence>
<dbReference type="Pfam" id="PF13489">
    <property type="entry name" value="Methyltransf_23"/>
    <property type="match status" value="1"/>
</dbReference>
<dbReference type="Proteomes" id="UP000231701">
    <property type="component" value="Chromosome"/>
</dbReference>
<dbReference type="AlphaFoldDB" id="A0A2K8KZ65"/>
<keyword evidence="1" id="KW-0808">Transferase</keyword>
<dbReference type="PANTHER" id="PTHR43861:SF6">
    <property type="entry name" value="METHYLTRANSFERASE TYPE 11"/>
    <property type="match status" value="1"/>
</dbReference>
<dbReference type="SUPFAM" id="SSF53335">
    <property type="entry name" value="S-adenosyl-L-methionine-dependent methyltransferases"/>
    <property type="match status" value="1"/>
</dbReference>
<evidence type="ECO:0000313" key="2">
    <source>
        <dbReference type="Proteomes" id="UP000231701"/>
    </source>
</evidence>
<dbReference type="KEGG" id="maes:Ga0123461_1876"/>
<dbReference type="Gene3D" id="3.40.50.150">
    <property type="entry name" value="Vaccinia Virus protein VP39"/>
    <property type="match status" value="1"/>
</dbReference>
<dbReference type="PANTHER" id="PTHR43861">
    <property type="entry name" value="TRANS-ACONITATE 2-METHYLTRANSFERASE-RELATED"/>
    <property type="match status" value="1"/>
</dbReference>
<dbReference type="InterPro" id="IPR029063">
    <property type="entry name" value="SAM-dependent_MTases_sf"/>
</dbReference>
<organism evidence="1 2">
    <name type="scientific">Mariprofundus aestuarium</name>
    <dbReference type="NCBI Taxonomy" id="1921086"/>
    <lineage>
        <taxon>Bacteria</taxon>
        <taxon>Pseudomonadati</taxon>
        <taxon>Pseudomonadota</taxon>
        <taxon>Candidatius Mariprofundia</taxon>
        <taxon>Mariprofundales</taxon>
        <taxon>Mariprofundaceae</taxon>
        <taxon>Mariprofundus</taxon>
    </lineage>
</organism>
<accession>A0A2K8KZ65</accession>